<dbReference type="Pfam" id="PF05000">
    <property type="entry name" value="RNA_pol_Rpb1_4"/>
    <property type="match status" value="1"/>
</dbReference>
<dbReference type="Proteomes" id="UP000485058">
    <property type="component" value="Unassembled WGS sequence"/>
</dbReference>
<dbReference type="GO" id="GO:0000428">
    <property type="term" value="C:DNA-directed RNA polymerase complex"/>
    <property type="evidence" value="ECO:0007669"/>
    <property type="project" value="UniProtKB-KW"/>
</dbReference>
<dbReference type="Gene3D" id="1.10.132.30">
    <property type="match status" value="1"/>
</dbReference>
<protein>
    <recommendedName>
        <fullName evidence="1">DNA-directed RNA polymerase</fullName>
        <ecNumber evidence="1">2.7.7.6</ecNumber>
    </recommendedName>
</protein>
<reference evidence="9 10" key="1">
    <citation type="submission" date="2020-02" db="EMBL/GenBank/DDBJ databases">
        <title>Draft genome sequence of Haematococcus lacustris strain NIES-144.</title>
        <authorList>
            <person name="Morimoto D."/>
            <person name="Nakagawa S."/>
            <person name="Yoshida T."/>
            <person name="Sawayama S."/>
        </authorList>
    </citation>
    <scope>NUCLEOTIDE SEQUENCE [LARGE SCALE GENOMIC DNA]</scope>
    <source>
        <strain evidence="9 10">NIES-144</strain>
    </source>
</reference>
<accession>A0A699ZLL0</accession>
<dbReference type="InterPro" id="IPR007083">
    <property type="entry name" value="RNA_pol_Rpb1_4"/>
</dbReference>
<evidence type="ECO:0000256" key="4">
    <source>
        <dbReference type="ARBA" id="ARBA00022695"/>
    </source>
</evidence>
<keyword evidence="10" id="KW-1185">Reference proteome</keyword>
<evidence type="ECO:0000256" key="7">
    <source>
        <dbReference type="ARBA" id="ARBA00023163"/>
    </source>
</evidence>
<evidence type="ECO:0000256" key="5">
    <source>
        <dbReference type="ARBA" id="ARBA00022723"/>
    </source>
</evidence>
<organism evidence="9 10">
    <name type="scientific">Haematococcus lacustris</name>
    <name type="common">Green alga</name>
    <name type="synonym">Haematococcus pluvialis</name>
    <dbReference type="NCBI Taxonomy" id="44745"/>
    <lineage>
        <taxon>Eukaryota</taxon>
        <taxon>Viridiplantae</taxon>
        <taxon>Chlorophyta</taxon>
        <taxon>core chlorophytes</taxon>
        <taxon>Chlorophyceae</taxon>
        <taxon>CS clade</taxon>
        <taxon>Chlamydomonadales</taxon>
        <taxon>Haematococcaceae</taxon>
        <taxon>Haematococcus</taxon>
    </lineage>
</organism>
<keyword evidence="3" id="KW-0808">Transferase</keyword>
<evidence type="ECO:0000256" key="2">
    <source>
        <dbReference type="ARBA" id="ARBA00022478"/>
    </source>
</evidence>
<dbReference type="GO" id="GO:0003677">
    <property type="term" value="F:DNA binding"/>
    <property type="evidence" value="ECO:0007669"/>
    <property type="project" value="InterPro"/>
</dbReference>
<dbReference type="GO" id="GO:0003899">
    <property type="term" value="F:DNA-directed RNA polymerase activity"/>
    <property type="evidence" value="ECO:0007669"/>
    <property type="project" value="UniProtKB-EC"/>
</dbReference>
<evidence type="ECO:0000256" key="1">
    <source>
        <dbReference type="ARBA" id="ARBA00012418"/>
    </source>
</evidence>
<dbReference type="InterPro" id="IPR038120">
    <property type="entry name" value="Rpb1_funnel_sf"/>
</dbReference>
<keyword evidence="7" id="KW-0804">Transcription</keyword>
<sequence length="136" mass="15037">ILRGGPFSLQAKEEVKKIINTYQSGELEQQPGRTMQESFENRVNAVLNKARDDAGKKAQNSLTLHNNIIKMVTAGSKGSFINISQMMGCVGQQNVEGRRIPFGFQQRTLPHFTKLPAWPHPPGVLLPRNGWPGGSD</sequence>
<keyword evidence="4" id="KW-0548">Nucleotidyltransferase</keyword>
<dbReference type="AlphaFoldDB" id="A0A699ZLL0"/>
<evidence type="ECO:0000256" key="3">
    <source>
        <dbReference type="ARBA" id="ARBA00022679"/>
    </source>
</evidence>
<dbReference type="FunFam" id="1.10.132.30:FF:000001">
    <property type="entry name" value="DNA-directed RNA polymerase subunit"/>
    <property type="match status" value="1"/>
</dbReference>
<dbReference type="InterPro" id="IPR015700">
    <property type="entry name" value="RPC1"/>
</dbReference>
<keyword evidence="5" id="KW-0479">Metal-binding</keyword>
<dbReference type="GO" id="GO:0006351">
    <property type="term" value="P:DNA-templated transcription"/>
    <property type="evidence" value="ECO:0007669"/>
    <property type="project" value="InterPro"/>
</dbReference>
<dbReference type="PANTHER" id="PTHR48446">
    <property type="entry name" value="DNA-DIRECTED RNA POLYMERASE SUBUNIT BETA' N-TERMINAL SECTION"/>
    <property type="match status" value="1"/>
</dbReference>
<evidence type="ECO:0000313" key="9">
    <source>
        <dbReference type="EMBL" id="GFH23677.1"/>
    </source>
</evidence>
<dbReference type="EC" id="2.7.7.6" evidence="1"/>
<evidence type="ECO:0000256" key="6">
    <source>
        <dbReference type="ARBA" id="ARBA00022833"/>
    </source>
</evidence>
<feature type="non-terminal residue" evidence="9">
    <location>
        <position position="136"/>
    </location>
</feature>
<dbReference type="EMBL" id="BLLF01002332">
    <property type="protein sequence ID" value="GFH23677.1"/>
    <property type="molecule type" value="Genomic_DNA"/>
</dbReference>
<evidence type="ECO:0000313" key="10">
    <source>
        <dbReference type="Proteomes" id="UP000485058"/>
    </source>
</evidence>
<feature type="non-terminal residue" evidence="9">
    <location>
        <position position="1"/>
    </location>
</feature>
<dbReference type="SUPFAM" id="SSF64484">
    <property type="entry name" value="beta and beta-prime subunits of DNA dependent RNA-polymerase"/>
    <property type="match status" value="1"/>
</dbReference>
<evidence type="ECO:0000259" key="8">
    <source>
        <dbReference type="Pfam" id="PF05000"/>
    </source>
</evidence>
<proteinExistence type="predicted"/>
<keyword evidence="2 9" id="KW-0240">DNA-directed RNA polymerase</keyword>
<feature type="domain" description="RNA polymerase Rpb1" evidence="8">
    <location>
        <begin position="19"/>
        <end position="114"/>
    </location>
</feature>
<keyword evidence="6" id="KW-0862">Zinc</keyword>
<gene>
    <name evidence="9" type="ORF">HaLaN_21329</name>
</gene>
<dbReference type="GO" id="GO:0046872">
    <property type="term" value="F:metal ion binding"/>
    <property type="evidence" value="ECO:0007669"/>
    <property type="project" value="UniProtKB-KW"/>
</dbReference>
<dbReference type="PANTHER" id="PTHR48446:SF1">
    <property type="entry name" value="DNA-DIRECTED RNA POLYMERASE SUBUNIT BETA' N-TERMINAL SECTION"/>
    <property type="match status" value="1"/>
</dbReference>
<name>A0A699ZLL0_HAELA</name>
<comment type="caution">
    <text evidence="9">The sequence shown here is derived from an EMBL/GenBank/DDBJ whole genome shotgun (WGS) entry which is preliminary data.</text>
</comment>